<comment type="caution">
    <text evidence="3">The sequence shown here is derived from an EMBL/GenBank/DDBJ whole genome shotgun (WGS) entry which is preliminary data.</text>
</comment>
<evidence type="ECO:0000313" key="3">
    <source>
        <dbReference type="EMBL" id="PIP04321.1"/>
    </source>
</evidence>
<evidence type="ECO:0000256" key="1">
    <source>
        <dbReference type="SAM" id="Coils"/>
    </source>
</evidence>
<evidence type="ECO:0000256" key="2">
    <source>
        <dbReference type="SAM" id="Phobius"/>
    </source>
</evidence>
<keyword evidence="2" id="KW-1133">Transmembrane helix</keyword>
<dbReference type="AlphaFoldDB" id="A0A2G9XDG1"/>
<evidence type="ECO:0000313" key="4">
    <source>
        <dbReference type="Proteomes" id="UP000231388"/>
    </source>
</evidence>
<keyword evidence="2" id="KW-0472">Membrane</keyword>
<dbReference type="Gene3D" id="3.30.70.60">
    <property type="match status" value="1"/>
</dbReference>
<dbReference type="GO" id="GO:0043107">
    <property type="term" value="P:type IV pilus-dependent motility"/>
    <property type="evidence" value="ECO:0007669"/>
    <property type="project" value="InterPro"/>
</dbReference>
<feature type="transmembrane region" description="Helical" evidence="2">
    <location>
        <begin position="20"/>
        <end position="38"/>
    </location>
</feature>
<organism evidence="3 4">
    <name type="scientific">candidate division WWE3 bacterium CG23_combo_of_CG06-09_8_20_14_all_40_14</name>
    <dbReference type="NCBI Taxonomy" id="1975095"/>
    <lineage>
        <taxon>Bacteria</taxon>
        <taxon>Katanobacteria</taxon>
    </lineage>
</organism>
<reference evidence="3 4" key="1">
    <citation type="submission" date="2017-09" db="EMBL/GenBank/DDBJ databases">
        <title>Depth-based differentiation of microbial function through sediment-hosted aquifers and enrichment of novel symbionts in the deep terrestrial subsurface.</title>
        <authorList>
            <person name="Probst A.J."/>
            <person name="Ladd B."/>
            <person name="Jarett J.K."/>
            <person name="Geller-Mcgrath D.E."/>
            <person name="Sieber C.M."/>
            <person name="Emerson J.B."/>
            <person name="Anantharaman K."/>
            <person name="Thomas B.C."/>
            <person name="Malmstrom R."/>
            <person name="Stieglmeier M."/>
            <person name="Klingl A."/>
            <person name="Woyke T."/>
            <person name="Ryan C.M."/>
            <person name="Banfield J.F."/>
        </authorList>
    </citation>
    <scope>NUCLEOTIDE SEQUENCE [LARGE SCALE GENOMIC DNA]</scope>
    <source>
        <strain evidence="3">CG23_combo_of_CG06-09_8_20_14_all_40_14</strain>
    </source>
</reference>
<feature type="coiled-coil region" evidence="1">
    <location>
        <begin position="45"/>
        <end position="89"/>
    </location>
</feature>
<keyword evidence="1" id="KW-0175">Coiled coil</keyword>
<accession>A0A2G9XDG1</accession>
<keyword evidence="2" id="KW-0812">Transmembrane</keyword>
<dbReference type="Proteomes" id="UP000231388">
    <property type="component" value="Unassembled WGS sequence"/>
</dbReference>
<dbReference type="GO" id="GO:0043683">
    <property type="term" value="P:type IV pilus assembly"/>
    <property type="evidence" value="ECO:0007669"/>
    <property type="project" value="InterPro"/>
</dbReference>
<dbReference type="Pfam" id="PF04350">
    <property type="entry name" value="PilO"/>
    <property type="match status" value="1"/>
</dbReference>
<dbReference type="InterPro" id="IPR007445">
    <property type="entry name" value="PilO"/>
</dbReference>
<protein>
    <recommendedName>
        <fullName evidence="5">Pilus assembly protein PilO</fullName>
    </recommendedName>
</protein>
<dbReference type="InterPro" id="IPR014717">
    <property type="entry name" value="Transl_elong_EF1B/ribsomal_bS6"/>
</dbReference>
<dbReference type="EMBL" id="PCQY01000036">
    <property type="protein sequence ID" value="PIP04321.1"/>
    <property type="molecule type" value="Genomic_DNA"/>
</dbReference>
<name>A0A2G9XDG1_UNCKA</name>
<proteinExistence type="predicted"/>
<gene>
    <name evidence="3" type="ORF">COX53_03120</name>
</gene>
<evidence type="ECO:0008006" key="5">
    <source>
        <dbReference type="Google" id="ProtNLM"/>
    </source>
</evidence>
<sequence length="190" mass="21792">MKSKLFATIKLLNKTERRAYEILTISLFAISFLGIFALRPSVKVVAAYQKKLNAAKTAERSLTEKINSLKIAEANLKKYNSEVEKVKIALPDKFNQSDILKQLSFIAAKNKTTMLKTEFELEENKEPADIKSVKISITARGDYKNIYEFIKNLETEQRYIKINSVIIQAEESLSNAKIEVLIFYLNYAKR</sequence>